<dbReference type="GO" id="GO:0046872">
    <property type="term" value="F:metal ion binding"/>
    <property type="evidence" value="ECO:0007669"/>
    <property type="project" value="UniProtKB-KW"/>
</dbReference>
<sequence>MTALRQHLIDPEVCIRCNTCEENCPIEGAIEHNEDNYVVNADLCNYCMSCISPCPTGAIDSWRVVENAYSLDDQYSWDELPEQIEIQDSGAEDGSEASESEATDILEIAHAGNGIVPAPATSSKPRINLWTREKPARATVTGNYRITEEGTESDIHHIVLDFGAQSFPVLEGQSIGIIPPGTDAKGKPHQVRLYSIASPRDGERPGYNNLALTVKRVTFEADGATQEGLGSGYMCNLKKNDEVMVTGPFGSTFLMPNDPDANLIMICTGTGAAPFRGMTERRRRLGGHGKGKMLLFFGARSPSELPYFGPLQKLPKSLLDQELVFSRISNIDDSNKEYVQHRMAKRAEDLAALLNDENTHIYVCGLKGMEQGVEETFNSLCADRGLDWPQLRQQLRNDGRYHIETY</sequence>
<keyword evidence="4 9" id="KW-0274">FAD</keyword>
<dbReference type="PIRSF" id="PIRSF000361">
    <property type="entry name" value="Frd-NADP+_RD"/>
    <property type="match status" value="1"/>
</dbReference>
<dbReference type="InterPro" id="IPR017896">
    <property type="entry name" value="4Fe4S_Fe-S-bd"/>
</dbReference>
<evidence type="ECO:0000256" key="8">
    <source>
        <dbReference type="ARBA" id="ARBA00023014"/>
    </source>
</evidence>
<evidence type="ECO:0000256" key="1">
    <source>
        <dbReference type="ARBA" id="ARBA00001974"/>
    </source>
</evidence>
<evidence type="ECO:0000256" key="10">
    <source>
        <dbReference type="PIRSR" id="PIRSR000361-1"/>
    </source>
</evidence>
<keyword evidence="5 9" id="KW-0521">NADP</keyword>
<evidence type="ECO:0000259" key="11">
    <source>
        <dbReference type="PROSITE" id="PS51379"/>
    </source>
</evidence>
<evidence type="ECO:0000259" key="12">
    <source>
        <dbReference type="PROSITE" id="PS51384"/>
    </source>
</evidence>
<dbReference type="InterPro" id="IPR017634">
    <property type="entry name" value="Benzoyl_CoA_Oase_BoxA"/>
</dbReference>
<name>A0A4V2PDY0_9GAMM</name>
<dbReference type="GO" id="GO:0016491">
    <property type="term" value="F:oxidoreductase activity"/>
    <property type="evidence" value="ECO:0007669"/>
    <property type="project" value="UniProtKB-KW"/>
</dbReference>
<evidence type="ECO:0000256" key="3">
    <source>
        <dbReference type="ARBA" id="ARBA00022723"/>
    </source>
</evidence>
<dbReference type="NCBIfam" id="TIGR03224">
    <property type="entry name" value="benzo_boxA"/>
    <property type="match status" value="1"/>
</dbReference>
<feature type="domain" description="FAD-binding FR-type" evidence="12">
    <location>
        <begin position="133"/>
        <end position="255"/>
    </location>
</feature>
<evidence type="ECO:0000313" key="14">
    <source>
        <dbReference type="Proteomes" id="UP000294546"/>
    </source>
</evidence>
<dbReference type="Gene3D" id="3.40.50.80">
    <property type="entry name" value="Nucleotide-binding domain of ferredoxin-NADP reductase (FNR) module"/>
    <property type="match status" value="1"/>
</dbReference>
<feature type="domain" description="4Fe-4S ferredoxin-type" evidence="11">
    <location>
        <begin position="5"/>
        <end position="35"/>
    </location>
</feature>
<dbReference type="InterPro" id="IPR001709">
    <property type="entry name" value="Flavoprot_Pyr_Nucl_cyt_Rdtase"/>
</dbReference>
<dbReference type="Pfam" id="PF00175">
    <property type="entry name" value="NAD_binding_1"/>
    <property type="match status" value="1"/>
</dbReference>
<dbReference type="SUPFAM" id="SSF63380">
    <property type="entry name" value="Riboflavin synthase domain-like"/>
    <property type="match status" value="1"/>
</dbReference>
<keyword evidence="14" id="KW-1185">Reference proteome</keyword>
<evidence type="ECO:0000256" key="6">
    <source>
        <dbReference type="ARBA" id="ARBA00023002"/>
    </source>
</evidence>
<reference evidence="13 14" key="1">
    <citation type="submission" date="2019-03" db="EMBL/GenBank/DDBJ databases">
        <title>Genomic Encyclopedia of Archaeal and Bacterial Type Strains, Phase II (KMG-II): from individual species to whole genera.</title>
        <authorList>
            <person name="Goeker M."/>
        </authorList>
    </citation>
    <scope>NUCLEOTIDE SEQUENCE [LARGE SCALE GENOMIC DNA]</scope>
    <source>
        <strain evidence="13 14">DSM 27697</strain>
    </source>
</reference>
<keyword evidence="8" id="KW-0411">Iron-sulfur</keyword>
<dbReference type="Gene3D" id="2.40.30.10">
    <property type="entry name" value="Translation factors"/>
    <property type="match status" value="1"/>
</dbReference>
<dbReference type="InterPro" id="IPR017900">
    <property type="entry name" value="4Fe4S_Fe_S_CS"/>
</dbReference>
<evidence type="ECO:0000313" key="13">
    <source>
        <dbReference type="EMBL" id="TCK06976.1"/>
    </source>
</evidence>
<dbReference type="PIRSF" id="PIRSF501177">
    <property type="entry name" value="BoxA"/>
    <property type="match status" value="1"/>
</dbReference>
<evidence type="ECO:0000256" key="5">
    <source>
        <dbReference type="ARBA" id="ARBA00022857"/>
    </source>
</evidence>
<dbReference type="PROSITE" id="PS00198">
    <property type="entry name" value="4FE4S_FER_1"/>
    <property type="match status" value="2"/>
</dbReference>
<evidence type="ECO:0000256" key="2">
    <source>
        <dbReference type="ARBA" id="ARBA00022630"/>
    </source>
</evidence>
<feature type="binding site" evidence="10">
    <location>
        <position position="195"/>
    </location>
    <ligand>
        <name>NADP(+)</name>
        <dbReference type="ChEBI" id="CHEBI:58349"/>
    </ligand>
</feature>
<dbReference type="RefSeq" id="WP_132290776.1">
    <property type="nucleotide sequence ID" value="NZ_SMFU01000008.1"/>
</dbReference>
<keyword evidence="2 9" id="KW-0285">Flavoprotein</keyword>
<dbReference type="PROSITE" id="PS51384">
    <property type="entry name" value="FAD_FR"/>
    <property type="match status" value="1"/>
</dbReference>
<dbReference type="InterPro" id="IPR017927">
    <property type="entry name" value="FAD-bd_FR_type"/>
</dbReference>
<feature type="binding site" evidence="10">
    <location>
        <position position="215"/>
    </location>
    <ligand>
        <name>NADP(+)</name>
        <dbReference type="ChEBI" id="CHEBI:58349"/>
    </ligand>
</feature>
<dbReference type="SUPFAM" id="SSF52343">
    <property type="entry name" value="Ferredoxin reductase-like, C-terminal NADP-linked domain"/>
    <property type="match status" value="1"/>
</dbReference>
<feature type="binding site" evidence="10">
    <location>
        <begin position="365"/>
        <end position="366"/>
    </location>
    <ligand>
        <name>NADP(+)</name>
        <dbReference type="ChEBI" id="CHEBI:58349"/>
    </ligand>
</feature>
<comment type="cofactor">
    <cofactor evidence="1">
        <name>FAD</name>
        <dbReference type="ChEBI" id="CHEBI:57692"/>
    </cofactor>
</comment>
<gene>
    <name evidence="13" type="ORF">CLV83_1826</name>
</gene>
<dbReference type="Proteomes" id="UP000294546">
    <property type="component" value="Unassembled WGS sequence"/>
</dbReference>
<organism evidence="13 14">
    <name type="scientific">Marinobacterium mangrovicola</name>
    <dbReference type="NCBI Taxonomy" id="1476959"/>
    <lineage>
        <taxon>Bacteria</taxon>
        <taxon>Pseudomonadati</taxon>
        <taxon>Pseudomonadota</taxon>
        <taxon>Gammaproteobacteria</taxon>
        <taxon>Oceanospirillales</taxon>
        <taxon>Oceanospirillaceae</taxon>
        <taxon>Marinobacterium</taxon>
    </lineage>
</organism>
<dbReference type="InterPro" id="IPR015701">
    <property type="entry name" value="FNR"/>
</dbReference>
<dbReference type="CDD" id="cd06208">
    <property type="entry name" value="CYPOR_like_FNR"/>
    <property type="match status" value="1"/>
</dbReference>
<keyword evidence="6 9" id="KW-0560">Oxidoreductase</keyword>
<dbReference type="GO" id="GO:0051536">
    <property type="term" value="F:iron-sulfur cluster binding"/>
    <property type="evidence" value="ECO:0007669"/>
    <property type="project" value="UniProtKB-KW"/>
</dbReference>
<dbReference type="Pfam" id="PF13237">
    <property type="entry name" value="Fer4_10"/>
    <property type="match status" value="1"/>
</dbReference>
<dbReference type="SUPFAM" id="SSF54862">
    <property type="entry name" value="4Fe-4S ferredoxins"/>
    <property type="match status" value="1"/>
</dbReference>
<dbReference type="PANTHER" id="PTHR43314">
    <property type="match status" value="1"/>
</dbReference>
<feature type="binding site" evidence="10">
    <location>
        <position position="404"/>
    </location>
    <ligand>
        <name>NADP(+)</name>
        <dbReference type="ChEBI" id="CHEBI:58349"/>
    </ligand>
</feature>
<feature type="binding site" evidence="10">
    <location>
        <position position="270"/>
    </location>
    <ligand>
        <name>NADP(+)</name>
        <dbReference type="ChEBI" id="CHEBI:58349"/>
    </ligand>
</feature>
<dbReference type="PROSITE" id="PS51379">
    <property type="entry name" value="4FE4S_FER_2"/>
    <property type="match status" value="2"/>
</dbReference>
<dbReference type="Gene3D" id="3.30.70.20">
    <property type="match status" value="1"/>
</dbReference>
<evidence type="ECO:0000256" key="9">
    <source>
        <dbReference type="PIRNR" id="PIRNR000361"/>
    </source>
</evidence>
<dbReference type="InterPro" id="IPR001433">
    <property type="entry name" value="OxRdtase_FAD/NAD-bd"/>
</dbReference>
<dbReference type="AlphaFoldDB" id="A0A4V2PDY0"/>
<dbReference type="OrthoDB" id="9784483at2"/>
<feature type="binding site" evidence="10">
    <location>
        <begin position="326"/>
        <end position="327"/>
    </location>
    <ligand>
        <name>NADP(+)</name>
        <dbReference type="ChEBI" id="CHEBI:58349"/>
    </ligand>
</feature>
<keyword evidence="7" id="KW-0408">Iron</keyword>
<feature type="binding site" evidence="10">
    <location>
        <position position="336"/>
    </location>
    <ligand>
        <name>NADP(+)</name>
        <dbReference type="ChEBI" id="CHEBI:58349"/>
    </ligand>
</feature>
<dbReference type="PRINTS" id="PR00371">
    <property type="entry name" value="FPNCR"/>
</dbReference>
<evidence type="ECO:0000256" key="7">
    <source>
        <dbReference type="ARBA" id="ARBA00023004"/>
    </source>
</evidence>
<dbReference type="EMBL" id="SMFU01000008">
    <property type="protein sequence ID" value="TCK06976.1"/>
    <property type="molecule type" value="Genomic_DNA"/>
</dbReference>
<dbReference type="InterPro" id="IPR039261">
    <property type="entry name" value="FNR_nucleotide-bd"/>
</dbReference>
<comment type="caution">
    <text evidence="13">The sequence shown here is derived from an EMBL/GenBank/DDBJ whole genome shotgun (WGS) entry which is preliminary data.</text>
</comment>
<dbReference type="InterPro" id="IPR017938">
    <property type="entry name" value="Riboflavin_synthase-like_b-brl"/>
</dbReference>
<accession>A0A4V2PDY0</accession>
<feature type="domain" description="4Fe-4S ferredoxin-type" evidence="11">
    <location>
        <begin position="37"/>
        <end position="64"/>
    </location>
</feature>
<protein>
    <submittedName>
        <fullName evidence="13">Benzoyl-CoA oxygenase subunit A</fullName>
    </submittedName>
</protein>
<keyword evidence="3" id="KW-0479">Metal-binding</keyword>
<evidence type="ECO:0000256" key="4">
    <source>
        <dbReference type="ARBA" id="ARBA00022827"/>
    </source>
</evidence>
<proteinExistence type="predicted"/>